<evidence type="ECO:0000313" key="6">
    <source>
        <dbReference type="Proteomes" id="UP000838878"/>
    </source>
</evidence>
<dbReference type="OrthoDB" id="69928at2759"/>
<feature type="compositionally biased region" description="Basic and acidic residues" evidence="2">
    <location>
        <begin position="642"/>
        <end position="651"/>
    </location>
</feature>
<evidence type="ECO:0000256" key="2">
    <source>
        <dbReference type="SAM" id="MobiDB-lite"/>
    </source>
</evidence>
<dbReference type="InterPro" id="IPR018834">
    <property type="entry name" value="DNA/RNA-bd_Est1-type"/>
</dbReference>
<feature type="compositionally biased region" description="Basic and acidic residues" evidence="2">
    <location>
        <begin position="739"/>
        <end position="753"/>
    </location>
</feature>
<dbReference type="GO" id="GO:0005697">
    <property type="term" value="C:telomerase holoenzyme complex"/>
    <property type="evidence" value="ECO:0007669"/>
    <property type="project" value="TreeGrafter"/>
</dbReference>
<feature type="non-terminal residue" evidence="5">
    <location>
        <position position="1149"/>
    </location>
</feature>
<protein>
    <recommendedName>
        <fullName evidence="7">Protein SMG7</fullName>
    </recommendedName>
</protein>
<dbReference type="PANTHER" id="PTHR15696">
    <property type="entry name" value="SMG-7 SUPPRESSOR WITH MORPHOLOGICAL EFFECT ON GENITALIA PROTEIN 7"/>
    <property type="match status" value="1"/>
</dbReference>
<accession>A0A8J9Y7T0</accession>
<dbReference type="EMBL" id="OV170223">
    <property type="protein sequence ID" value="CAH0722184.1"/>
    <property type="molecule type" value="Genomic_DNA"/>
</dbReference>
<evidence type="ECO:0000313" key="5">
    <source>
        <dbReference type="EMBL" id="CAH0722184.1"/>
    </source>
</evidence>
<dbReference type="GO" id="GO:0042162">
    <property type="term" value="F:telomeric DNA binding"/>
    <property type="evidence" value="ECO:0007669"/>
    <property type="project" value="TreeGrafter"/>
</dbReference>
<feature type="region of interest" description="Disordered" evidence="2">
    <location>
        <begin position="553"/>
        <end position="786"/>
    </location>
</feature>
<dbReference type="AlphaFoldDB" id="A0A8J9Y7T0"/>
<feature type="domain" description="DNA/RNA-binding" evidence="3">
    <location>
        <begin position="180"/>
        <end position="455"/>
    </location>
</feature>
<evidence type="ECO:0000259" key="4">
    <source>
        <dbReference type="Pfam" id="PF10374"/>
    </source>
</evidence>
<dbReference type="Gene3D" id="1.25.40.10">
    <property type="entry name" value="Tetratricopeptide repeat domain"/>
    <property type="match status" value="1"/>
</dbReference>
<keyword evidence="6" id="KW-1185">Reference proteome</keyword>
<dbReference type="Pfam" id="PF10373">
    <property type="entry name" value="EST1_DNA_bind"/>
    <property type="match status" value="1"/>
</dbReference>
<dbReference type="InterPro" id="IPR045153">
    <property type="entry name" value="Est1/Ebs1-like"/>
</dbReference>
<name>A0A8J9Y7T0_9NEOP</name>
<keyword evidence="1" id="KW-0866">Nonsense-mediated mRNA decay</keyword>
<dbReference type="Proteomes" id="UP000838878">
    <property type="component" value="Chromosome 3"/>
</dbReference>
<reference evidence="5" key="1">
    <citation type="submission" date="2021-12" db="EMBL/GenBank/DDBJ databases">
        <authorList>
            <person name="Martin H S."/>
        </authorList>
    </citation>
    <scope>NUCLEOTIDE SEQUENCE</scope>
</reference>
<feature type="domain" description="Telomerase activating protein Est1-like N-terminal" evidence="4">
    <location>
        <begin position="61"/>
        <end position="177"/>
    </location>
</feature>
<sequence length="1149" mass="127570">MVLNAAVQMLREAEELKQKILKFNNGTSMLQDKSLWSTQQQLQKVYQKVLVLDLDYALEKKVEQDLWNVGFKQQIEALQAISKDRKNPLKSEAQAMLSWVLQAAVGFYLCLLHQICTSFKLDLPFRRRASLLGAVEGWDASPPVGVGVVSAGVGAARYACQHCLVHLGDLARYRQQLRVAHTFYRHALAVSVHSGQPYNQLALVSWRRGRRLAAVYWHVRSLLVRAPFPPAPANLARTLAAAASRDVKEAPPLPVLPGLAAPSQTTTNVPERLDSHTYVNELVRAVHYLHSVEQLDTAEELVNTLSISLSPLIATDSFDSMTLIKMTCVLIWLAHSATEEFTLEPEAQSAAEARAARLALALGAAAGLALLLPAYAAAAPPPRALPALKVWLQWVVLHPKVVSSKAWASRPQLWAALAYVFNKLSPLTKEYDKKYDAVPLPEDEELNGFLPLEEAFKDLKFNNSSWETNKLPETDLSDEDVGSTGVSPLSLIGEPELEQRVRAARLLRLARRLAALHPAHLTYTTNEDGTWTFEASAVSGEQLERTLAALAPAPPAAVPSPPAAGPAPPDPSPGDPSTDDPASEAESPAPPPPVIISEADFREKVREKRVGILKPQGSLERAREERALATTHEEPEMEALEEISKSEDKKEARKPRVNIAMAAIMRKQEETNKQVKFVTPPPTPDSTSESAETKDEKPKVIQPKAIKSLANLPIGRKTGGILSLKDKSAGYPHLQNIEPEPKKPDKDDKKEPKTNQSVSPNSQSYQKRDQTANWPNLSQNYDSPRMNFQKNYGIQNAGLSYNPSYQANNQGIKLPVVNPKEIDVRTAALQKQSSRQELFQDGHKFNQGYQMSGDKKNFLNDLPPRFANQYRYWQNAQDNQFNENKFRDDTMKNTSFNPNARQNWTQSETQQVQWWKPENQPNFNPPSFPNPPLNMPNFYSSLPTNMPSPYTNMPFNQNMPSLGQNMPNMAQNMANMAQNIQNKPENLVNYPQSVIGQPQMQPIQNLVTSPNFNSTLNSFSPYNPSVSYDSSMYPHFNSYHPVKMEKPSFQGQGKEPDTLNFGPNVLEMHRNLNYNEFGDGAMKTLDDVPQQPGAGAGAGEASTYSLFSGAPDAAAWPPAHQQSLWSGPGPSPLERLLEQQKQMKPPAPH</sequence>
<dbReference type="InterPro" id="IPR019458">
    <property type="entry name" value="Est1-like_N"/>
</dbReference>
<feature type="compositionally biased region" description="Basic and acidic residues" evidence="2">
    <location>
        <begin position="620"/>
        <end position="634"/>
    </location>
</feature>
<dbReference type="GO" id="GO:0070034">
    <property type="term" value="F:telomerase RNA binding"/>
    <property type="evidence" value="ECO:0007669"/>
    <property type="project" value="TreeGrafter"/>
</dbReference>
<feature type="region of interest" description="Disordered" evidence="2">
    <location>
        <begin position="1083"/>
        <end position="1149"/>
    </location>
</feature>
<gene>
    <name evidence="5" type="ORF">BINO364_LOCUS8187</name>
</gene>
<evidence type="ECO:0000259" key="3">
    <source>
        <dbReference type="Pfam" id="PF10373"/>
    </source>
</evidence>
<evidence type="ECO:0008006" key="7">
    <source>
        <dbReference type="Google" id="ProtNLM"/>
    </source>
</evidence>
<feature type="compositionally biased region" description="Polar residues" evidence="2">
    <location>
        <begin position="754"/>
        <end position="786"/>
    </location>
</feature>
<feature type="compositionally biased region" description="Pro residues" evidence="2">
    <location>
        <begin position="553"/>
        <end position="574"/>
    </location>
</feature>
<organism evidence="5 6">
    <name type="scientific">Brenthis ino</name>
    <name type="common">lesser marbled fritillary</name>
    <dbReference type="NCBI Taxonomy" id="405034"/>
    <lineage>
        <taxon>Eukaryota</taxon>
        <taxon>Metazoa</taxon>
        <taxon>Ecdysozoa</taxon>
        <taxon>Arthropoda</taxon>
        <taxon>Hexapoda</taxon>
        <taxon>Insecta</taxon>
        <taxon>Pterygota</taxon>
        <taxon>Neoptera</taxon>
        <taxon>Endopterygota</taxon>
        <taxon>Lepidoptera</taxon>
        <taxon>Glossata</taxon>
        <taxon>Ditrysia</taxon>
        <taxon>Papilionoidea</taxon>
        <taxon>Nymphalidae</taxon>
        <taxon>Heliconiinae</taxon>
        <taxon>Argynnini</taxon>
        <taxon>Brenthis</taxon>
    </lineage>
</organism>
<dbReference type="SUPFAM" id="SSF48452">
    <property type="entry name" value="TPR-like"/>
    <property type="match status" value="1"/>
</dbReference>
<evidence type="ECO:0000256" key="1">
    <source>
        <dbReference type="ARBA" id="ARBA00023161"/>
    </source>
</evidence>
<dbReference type="InterPro" id="IPR011990">
    <property type="entry name" value="TPR-like_helical_dom_sf"/>
</dbReference>
<feature type="compositionally biased region" description="Basic and acidic residues" evidence="2">
    <location>
        <begin position="599"/>
        <end position="610"/>
    </location>
</feature>
<proteinExistence type="predicted"/>
<dbReference type="PANTHER" id="PTHR15696:SF5">
    <property type="entry name" value="NONSENSE-MEDIATED MRNA DECAY FACTOR SMG7"/>
    <property type="match status" value="1"/>
</dbReference>
<dbReference type="GO" id="GO:0000184">
    <property type="term" value="P:nuclear-transcribed mRNA catabolic process, nonsense-mediated decay"/>
    <property type="evidence" value="ECO:0007669"/>
    <property type="project" value="UniProtKB-KW"/>
</dbReference>
<dbReference type="Pfam" id="PF10374">
    <property type="entry name" value="EST1"/>
    <property type="match status" value="1"/>
</dbReference>